<keyword evidence="3 5" id="KW-0479">Metal-binding</keyword>
<keyword evidence="6" id="KW-0732">Signal</keyword>
<evidence type="ECO:0000256" key="5">
    <source>
        <dbReference type="PIRSR" id="PIRSR601486-1"/>
    </source>
</evidence>
<dbReference type="Proteomes" id="UP000296079">
    <property type="component" value="Chromosome 1"/>
</dbReference>
<dbReference type="KEGG" id="reh:H16_A1839"/>
<dbReference type="PATRIC" id="fig|381666.6.peg.2243"/>
<dbReference type="PROSITE" id="PS51257">
    <property type="entry name" value="PROKAR_LIPOPROTEIN"/>
    <property type="match status" value="1"/>
</dbReference>
<dbReference type="InterPro" id="IPR001486">
    <property type="entry name" value="Hemoglobin_trunc"/>
</dbReference>
<evidence type="ECO:0000313" key="9">
    <source>
        <dbReference type="Proteomes" id="UP000008210"/>
    </source>
</evidence>
<dbReference type="GO" id="GO:0020037">
    <property type="term" value="F:heme binding"/>
    <property type="evidence" value="ECO:0007669"/>
    <property type="project" value="InterPro"/>
</dbReference>
<sequence>MRLFSRALLVISFALCACFGPAVLAQQVGAQASLYDRLGGLKGITIVVDDFIDRLVTNKTLNRNPAINAGRKSSPPPYLKFQVAQLVCEASGGPCKYTGKPMKESHAHLNISEREWDVMAEEFKKSLNKFKVPAAEQKELFDIVGKTKADIVVRK</sequence>
<evidence type="ECO:0000313" key="10">
    <source>
        <dbReference type="Proteomes" id="UP000296079"/>
    </source>
</evidence>
<proteinExistence type="predicted"/>
<dbReference type="SUPFAM" id="SSF46458">
    <property type="entry name" value="Globin-like"/>
    <property type="match status" value="1"/>
</dbReference>
<dbReference type="InterPro" id="IPR012292">
    <property type="entry name" value="Globin/Proto"/>
</dbReference>
<protein>
    <submittedName>
        <fullName evidence="7 8">Truncated hemoglobin</fullName>
    </submittedName>
</protein>
<dbReference type="OrthoDB" id="9795814at2"/>
<gene>
    <name evidence="7" type="ordered locus">H16_A1839</name>
    <name evidence="8" type="ORF">E6A55_09390</name>
</gene>
<keyword evidence="4 5" id="KW-0408">Iron</keyword>
<evidence type="ECO:0000256" key="6">
    <source>
        <dbReference type="SAM" id="SignalP"/>
    </source>
</evidence>
<dbReference type="STRING" id="381666.H16_A1839"/>
<dbReference type="RefSeq" id="WP_011615347.1">
    <property type="nucleotide sequence ID" value="NC_008313.1"/>
</dbReference>
<reference evidence="8 10" key="2">
    <citation type="submission" date="2019-04" db="EMBL/GenBank/DDBJ databases">
        <title>Long-read de novo sequencing of Cupriavidus necator H16.</title>
        <authorList>
            <person name="Little G.T."/>
            <person name="Ehsaan M."/>
            <person name="Arenas-Lopez C."/>
            <person name="Jawed K."/>
            <person name="Winzer K."/>
            <person name="Kovacs K."/>
            <person name="Malys N."/>
            <person name="Minton N.P."/>
        </authorList>
    </citation>
    <scope>NUCLEOTIDE SEQUENCE [LARGE SCALE GENOMIC DNA]</scope>
    <source>
        <strain evidence="8 10">H16</strain>
    </source>
</reference>
<keyword evidence="2 5" id="KW-0349">Heme</keyword>
<evidence type="ECO:0000313" key="7">
    <source>
        <dbReference type="EMBL" id="CAJ92942.1"/>
    </source>
</evidence>
<dbReference type="GO" id="GO:0019825">
    <property type="term" value="F:oxygen binding"/>
    <property type="evidence" value="ECO:0007669"/>
    <property type="project" value="InterPro"/>
</dbReference>
<evidence type="ECO:0000256" key="4">
    <source>
        <dbReference type="ARBA" id="ARBA00023004"/>
    </source>
</evidence>
<dbReference type="HOGENOM" id="CLU_103526_2_0_4"/>
<dbReference type="CDD" id="cd00454">
    <property type="entry name" value="TrHb1_N"/>
    <property type="match status" value="1"/>
</dbReference>
<keyword evidence="9" id="KW-1185">Reference proteome</keyword>
<dbReference type="Gene3D" id="1.10.490.10">
    <property type="entry name" value="Globins"/>
    <property type="match status" value="1"/>
</dbReference>
<evidence type="ECO:0000256" key="2">
    <source>
        <dbReference type="ARBA" id="ARBA00022617"/>
    </source>
</evidence>
<dbReference type="AlphaFoldDB" id="Q0KAM9"/>
<feature type="signal peptide" evidence="6">
    <location>
        <begin position="1"/>
        <end position="25"/>
    </location>
</feature>
<dbReference type="EMBL" id="AM260479">
    <property type="protein sequence ID" value="CAJ92942.1"/>
    <property type="molecule type" value="Genomic_DNA"/>
</dbReference>
<evidence type="ECO:0000313" key="8">
    <source>
        <dbReference type="EMBL" id="QCC00785.1"/>
    </source>
</evidence>
<reference evidence="7 9" key="1">
    <citation type="journal article" date="2006" name="Nat. Biotechnol.">
        <title>Genome sequence of the bioplastic-producing 'Knallgas' bacterium Ralstonia eutropha H16.</title>
        <authorList>
            <person name="Pohlmann A."/>
            <person name="Fricke W.F."/>
            <person name="Reinecke F."/>
            <person name="Kusian B."/>
            <person name="Liesegang H."/>
            <person name="Cramm R."/>
            <person name="Eitinger T."/>
            <person name="Ewering C."/>
            <person name="Potter M."/>
            <person name="Schwartz E."/>
            <person name="Strittmatter A."/>
            <person name="Voss I."/>
            <person name="Gottschalk G."/>
            <person name="Steinbuechel A."/>
            <person name="Friedrich B."/>
            <person name="Bowien B."/>
        </authorList>
    </citation>
    <scope>NUCLEOTIDE SEQUENCE [LARGE SCALE GENOMIC DNA]</scope>
    <source>
        <strain evidence="9">ATCC 17699 / DSM 428 / KCTC 22496 / NCIMB 10442 / H16 / Stanier 337</strain>
        <strain evidence="7">H16</strain>
    </source>
</reference>
<organism evidence="7 9">
    <name type="scientific">Cupriavidus necator (strain ATCC 17699 / DSM 428 / KCTC 22496 / NCIMB 10442 / H16 / Stanier 337)</name>
    <name type="common">Ralstonia eutropha</name>
    <dbReference type="NCBI Taxonomy" id="381666"/>
    <lineage>
        <taxon>Bacteria</taxon>
        <taxon>Pseudomonadati</taxon>
        <taxon>Pseudomonadota</taxon>
        <taxon>Betaproteobacteria</taxon>
        <taxon>Burkholderiales</taxon>
        <taxon>Burkholderiaceae</taxon>
        <taxon>Cupriavidus</taxon>
    </lineage>
</organism>
<keyword evidence="1" id="KW-0813">Transport</keyword>
<dbReference type="GO" id="GO:0046872">
    <property type="term" value="F:metal ion binding"/>
    <property type="evidence" value="ECO:0007669"/>
    <property type="project" value="UniProtKB-KW"/>
</dbReference>
<feature type="binding site" description="distal binding residue" evidence="5">
    <location>
        <position position="106"/>
    </location>
    <ligand>
        <name>heme</name>
        <dbReference type="ChEBI" id="CHEBI:30413"/>
    </ligand>
    <ligandPart>
        <name>Fe</name>
        <dbReference type="ChEBI" id="CHEBI:18248"/>
    </ligandPart>
</feature>
<name>Q0KAM9_CUPNH</name>
<dbReference type="eggNOG" id="COG2346">
    <property type="taxonomic scope" value="Bacteria"/>
</dbReference>
<evidence type="ECO:0000256" key="1">
    <source>
        <dbReference type="ARBA" id="ARBA00022448"/>
    </source>
</evidence>
<dbReference type="Proteomes" id="UP000008210">
    <property type="component" value="Chromosome 1"/>
</dbReference>
<dbReference type="InterPro" id="IPR009050">
    <property type="entry name" value="Globin-like_sf"/>
</dbReference>
<dbReference type="Pfam" id="PF01152">
    <property type="entry name" value="Bac_globin"/>
    <property type="match status" value="1"/>
</dbReference>
<dbReference type="EMBL" id="CP039287">
    <property type="protein sequence ID" value="QCC00785.1"/>
    <property type="molecule type" value="Genomic_DNA"/>
</dbReference>
<evidence type="ECO:0000256" key="3">
    <source>
        <dbReference type="ARBA" id="ARBA00022723"/>
    </source>
</evidence>
<accession>Q0KAM9</accession>
<feature type="chain" id="PRO_5004174871" evidence="6">
    <location>
        <begin position="26"/>
        <end position="155"/>
    </location>
</feature>